<dbReference type="GO" id="GO:0005975">
    <property type="term" value="P:carbohydrate metabolic process"/>
    <property type="evidence" value="ECO:0007669"/>
    <property type="project" value="UniProtKB-ARBA"/>
</dbReference>
<keyword evidence="1" id="KW-0732">Signal</keyword>
<keyword evidence="3" id="KW-0106">Calcium</keyword>
<proteinExistence type="predicted"/>
<evidence type="ECO:0000256" key="3">
    <source>
        <dbReference type="ARBA" id="ARBA00022837"/>
    </source>
</evidence>
<evidence type="ECO:0008006" key="9">
    <source>
        <dbReference type="Google" id="ProtNLM"/>
    </source>
</evidence>
<dbReference type="Pfam" id="PF00041">
    <property type="entry name" value="fn3"/>
    <property type="match status" value="1"/>
</dbReference>
<dbReference type="GO" id="GO:0007154">
    <property type="term" value="P:cell communication"/>
    <property type="evidence" value="ECO:0007669"/>
    <property type="project" value="InterPro"/>
</dbReference>
<dbReference type="Gene3D" id="2.60.40.10">
    <property type="entry name" value="Immunoglobulins"/>
    <property type="match status" value="1"/>
</dbReference>
<dbReference type="SUPFAM" id="SSF141072">
    <property type="entry name" value="CalX-like"/>
    <property type="match status" value="2"/>
</dbReference>
<dbReference type="EMBL" id="REFV01000002">
    <property type="protein sequence ID" value="RMB63197.1"/>
    <property type="molecule type" value="Genomic_DNA"/>
</dbReference>
<dbReference type="AlphaFoldDB" id="A0A3M0GFD6"/>
<dbReference type="InterPro" id="IPR013320">
    <property type="entry name" value="ConA-like_dom_sf"/>
</dbReference>
<dbReference type="GO" id="GO:0016020">
    <property type="term" value="C:membrane"/>
    <property type="evidence" value="ECO:0007669"/>
    <property type="project" value="InterPro"/>
</dbReference>
<dbReference type="InterPro" id="IPR003961">
    <property type="entry name" value="FN3_dom"/>
</dbReference>
<organism evidence="7 8">
    <name type="scientific">Dokdonia sinensis</name>
    <dbReference type="NCBI Taxonomy" id="2479847"/>
    <lineage>
        <taxon>Bacteria</taxon>
        <taxon>Pseudomonadati</taxon>
        <taxon>Bacteroidota</taxon>
        <taxon>Flavobacteriia</taxon>
        <taxon>Flavobacteriales</taxon>
        <taxon>Flavobacteriaceae</taxon>
        <taxon>Dokdonia</taxon>
    </lineage>
</organism>
<evidence type="ECO:0000259" key="4">
    <source>
        <dbReference type="Pfam" id="PF00041"/>
    </source>
</evidence>
<accession>A0A3M0GFD6</accession>
<evidence type="ECO:0000259" key="6">
    <source>
        <dbReference type="Pfam" id="PF26628"/>
    </source>
</evidence>
<evidence type="ECO:0000259" key="5">
    <source>
        <dbReference type="Pfam" id="PF03160"/>
    </source>
</evidence>
<evidence type="ECO:0000256" key="1">
    <source>
        <dbReference type="ARBA" id="ARBA00022729"/>
    </source>
</evidence>
<keyword evidence="8" id="KW-1185">Reference proteome</keyword>
<dbReference type="CDD" id="cd00063">
    <property type="entry name" value="FN3"/>
    <property type="match status" value="1"/>
</dbReference>
<evidence type="ECO:0000313" key="7">
    <source>
        <dbReference type="EMBL" id="RMB63197.1"/>
    </source>
</evidence>
<sequence length="713" mass="73668">MKMLIVLISIFGVQAMQGQSPGGVGTGLEMWLDAGQGGAAWTDQSGNVTLTTVGTPITVANAINGNNAVEFSGSSQYYNLDSNLGFDGVAQDHAIYVVLEPDNTTTFRSIIGGQNGGFGSIQYLLQTGGSIYLDQDGTGTTANSNPGLPVNSPTLVSTTFQQSTVNTANVNVEYFFNGTAAGGNTNWPLTAAASPMNVHRLGARETTGAVDFFDGRIAEVIIYSQNTVAERAQIESYLSIKYGILKDGDYLNGTGATVFTPTAPYINSVAGIALDTGAELDQQTSTPPGGIVTMSDALTDGSYLFWAADAGTLTYGALGAGAPLNYQRLNRGWRTTELAVDANNTTVSVDAADLPAFPAGSDGNLYLLQGADLATATPVLMTLSAGTYSATGRDFVNGEFFSFASFTMPPCPPVDSPMATPTTGQEASSFDVSWTLPTPNIEMGDRFIVKIYPASTTITEADVIADMPAPEAGAATNGVNPTNPETVTSLTVDGLRPGIEYQIWVQTDCGSTGANTGGAAIQVPGTFTTENYEFEIVADGMTTNDESVQPTASVNITNGQNNTGAAVTVPLTFTDVSTTAGDDYVVTASVDIGNGTNTQSFTVSVTNDMVVEADEDFTIAVTDADGAGPGTAASAAITYTITDNDMAMVTIENVSGNEDDGDLTFTATLDNAVDGGFTVDVNTADGTATTADMDYTAIVSETLTFAGTAGETQ</sequence>
<gene>
    <name evidence="7" type="ORF">EAX61_02025</name>
</gene>
<feature type="non-terminal residue" evidence="7">
    <location>
        <position position="713"/>
    </location>
</feature>
<feature type="domain" description="Fibronectin type-III" evidence="4">
    <location>
        <begin position="423"/>
        <end position="509"/>
    </location>
</feature>
<feature type="domain" description="DUF8202" evidence="6">
    <location>
        <begin position="230"/>
        <end position="374"/>
    </location>
</feature>
<dbReference type="InterPro" id="IPR013783">
    <property type="entry name" value="Ig-like_fold"/>
</dbReference>
<protein>
    <recommendedName>
        <fullName evidence="9">Fibronectin type-III domain-containing protein</fullName>
    </recommendedName>
</protein>
<dbReference type="Proteomes" id="UP000281985">
    <property type="component" value="Unassembled WGS sequence"/>
</dbReference>
<dbReference type="SUPFAM" id="SSF49265">
    <property type="entry name" value="Fibronectin type III"/>
    <property type="match status" value="1"/>
</dbReference>
<dbReference type="Pfam" id="PF03160">
    <property type="entry name" value="Calx-beta"/>
    <property type="match status" value="1"/>
</dbReference>
<comment type="caution">
    <text evidence="7">The sequence shown here is derived from an EMBL/GenBank/DDBJ whole genome shotgun (WGS) entry which is preliminary data.</text>
</comment>
<feature type="domain" description="Calx-beta" evidence="5">
    <location>
        <begin position="551"/>
        <end position="644"/>
    </location>
</feature>
<dbReference type="InterPro" id="IPR003644">
    <property type="entry name" value="Calx_beta"/>
</dbReference>
<reference evidence="7 8" key="1">
    <citation type="submission" date="2018-10" db="EMBL/GenBank/DDBJ databases">
        <title>Dokdonia luteus sp. nov., isolated from sea water.</title>
        <authorList>
            <person name="Zhou L.Y."/>
            <person name="Du Z.J."/>
        </authorList>
    </citation>
    <scope>NUCLEOTIDE SEQUENCE [LARGE SCALE GENOMIC DNA]</scope>
    <source>
        <strain evidence="7 8">SH27</strain>
    </source>
</reference>
<dbReference type="Gene3D" id="2.60.120.200">
    <property type="match status" value="1"/>
</dbReference>
<dbReference type="GO" id="GO:0004553">
    <property type="term" value="F:hydrolase activity, hydrolyzing O-glycosyl compounds"/>
    <property type="evidence" value="ECO:0007669"/>
    <property type="project" value="UniProtKB-ARBA"/>
</dbReference>
<dbReference type="Pfam" id="PF26628">
    <property type="entry name" value="DUF8202"/>
    <property type="match status" value="1"/>
</dbReference>
<evidence type="ECO:0000313" key="8">
    <source>
        <dbReference type="Proteomes" id="UP000281985"/>
    </source>
</evidence>
<name>A0A3M0GFD6_9FLAO</name>
<keyword evidence="2" id="KW-0677">Repeat</keyword>
<dbReference type="SUPFAM" id="SSF49899">
    <property type="entry name" value="Concanavalin A-like lectins/glucanases"/>
    <property type="match status" value="1"/>
</dbReference>
<dbReference type="InterPro" id="IPR038081">
    <property type="entry name" value="CalX-like_sf"/>
</dbReference>
<evidence type="ECO:0000256" key="2">
    <source>
        <dbReference type="ARBA" id="ARBA00022737"/>
    </source>
</evidence>
<dbReference type="InterPro" id="IPR058515">
    <property type="entry name" value="DUF8202"/>
</dbReference>
<dbReference type="Gene3D" id="2.60.40.2030">
    <property type="match status" value="2"/>
</dbReference>
<dbReference type="InterPro" id="IPR036116">
    <property type="entry name" value="FN3_sf"/>
</dbReference>